<evidence type="ECO:0000313" key="1">
    <source>
        <dbReference type="EMBL" id="CAL1410923.1"/>
    </source>
</evidence>
<dbReference type="EMBL" id="OZ034822">
    <property type="protein sequence ID" value="CAL1410923.1"/>
    <property type="molecule type" value="Genomic_DNA"/>
</dbReference>
<name>A0AAV2GM48_9ROSI</name>
<reference evidence="1 2" key="1">
    <citation type="submission" date="2024-04" db="EMBL/GenBank/DDBJ databases">
        <authorList>
            <person name="Fracassetti M."/>
        </authorList>
    </citation>
    <scope>NUCLEOTIDE SEQUENCE [LARGE SCALE GENOMIC DNA]</scope>
</reference>
<dbReference type="AlphaFoldDB" id="A0AAV2GM48"/>
<gene>
    <name evidence="1" type="ORF">LTRI10_LOCUS50307</name>
</gene>
<sequence length="77" mass="8348">MAKISSRTHPPPTTKGYQLEVLSPHINILVSREEPVQSKLVWVQPDPRIALDLRHVDDEPGALANDPTGDGAGMVQG</sequence>
<dbReference type="Proteomes" id="UP001497516">
    <property type="component" value="Chromosome 9"/>
</dbReference>
<proteinExistence type="predicted"/>
<protein>
    <submittedName>
        <fullName evidence="1">Uncharacterized protein</fullName>
    </submittedName>
</protein>
<organism evidence="1 2">
    <name type="scientific">Linum trigynum</name>
    <dbReference type="NCBI Taxonomy" id="586398"/>
    <lineage>
        <taxon>Eukaryota</taxon>
        <taxon>Viridiplantae</taxon>
        <taxon>Streptophyta</taxon>
        <taxon>Embryophyta</taxon>
        <taxon>Tracheophyta</taxon>
        <taxon>Spermatophyta</taxon>
        <taxon>Magnoliopsida</taxon>
        <taxon>eudicotyledons</taxon>
        <taxon>Gunneridae</taxon>
        <taxon>Pentapetalae</taxon>
        <taxon>rosids</taxon>
        <taxon>fabids</taxon>
        <taxon>Malpighiales</taxon>
        <taxon>Linaceae</taxon>
        <taxon>Linum</taxon>
    </lineage>
</organism>
<keyword evidence="2" id="KW-1185">Reference proteome</keyword>
<evidence type="ECO:0000313" key="2">
    <source>
        <dbReference type="Proteomes" id="UP001497516"/>
    </source>
</evidence>
<accession>A0AAV2GM48</accession>